<dbReference type="AlphaFoldDB" id="A0A8S9S107"/>
<feature type="region of interest" description="Disordered" evidence="1">
    <location>
        <begin position="147"/>
        <end position="173"/>
    </location>
</feature>
<protein>
    <submittedName>
        <fullName evidence="2">Uncharacterized protein</fullName>
    </submittedName>
</protein>
<name>A0A8S9S107_BRACR</name>
<feature type="compositionally biased region" description="Low complexity" evidence="1">
    <location>
        <begin position="1"/>
        <end position="17"/>
    </location>
</feature>
<dbReference type="EMBL" id="QGKX02000088">
    <property type="protein sequence ID" value="KAF3587355.1"/>
    <property type="molecule type" value="Genomic_DNA"/>
</dbReference>
<organism evidence="2 3">
    <name type="scientific">Brassica cretica</name>
    <name type="common">Mustard</name>
    <dbReference type="NCBI Taxonomy" id="69181"/>
    <lineage>
        <taxon>Eukaryota</taxon>
        <taxon>Viridiplantae</taxon>
        <taxon>Streptophyta</taxon>
        <taxon>Embryophyta</taxon>
        <taxon>Tracheophyta</taxon>
        <taxon>Spermatophyta</taxon>
        <taxon>Magnoliopsida</taxon>
        <taxon>eudicotyledons</taxon>
        <taxon>Gunneridae</taxon>
        <taxon>Pentapetalae</taxon>
        <taxon>rosids</taxon>
        <taxon>malvids</taxon>
        <taxon>Brassicales</taxon>
        <taxon>Brassicaceae</taxon>
        <taxon>Brassiceae</taxon>
        <taxon>Brassica</taxon>
    </lineage>
</organism>
<gene>
    <name evidence="2" type="ORF">F2Q69_00030990</name>
</gene>
<proteinExistence type="predicted"/>
<evidence type="ECO:0000313" key="3">
    <source>
        <dbReference type="Proteomes" id="UP000712600"/>
    </source>
</evidence>
<feature type="compositionally biased region" description="Basic and acidic residues" evidence="1">
    <location>
        <begin position="147"/>
        <end position="161"/>
    </location>
</feature>
<feature type="region of interest" description="Disordered" evidence="1">
    <location>
        <begin position="1"/>
        <end position="40"/>
    </location>
</feature>
<feature type="region of interest" description="Disordered" evidence="1">
    <location>
        <begin position="366"/>
        <end position="444"/>
    </location>
</feature>
<accession>A0A8S9S107</accession>
<evidence type="ECO:0000256" key="1">
    <source>
        <dbReference type="SAM" id="MobiDB-lite"/>
    </source>
</evidence>
<sequence>MKASMATASHATSSLTMRTHVHSYHLQKGSSRRSREPKARLTTIELASPSRARKRTTQITPLKSLDPLCMGETLAIWLQQEAMNRPEKIKEERRSLAEERDRVDATTTATNLGRRPATTLLDQEALLLANGDRDSVIRTQRREPHIGALQPHHDHPERSRATYDSQRTVTDNRASLESGEILASRNRNSETAIAETEEERICHIKGKAIATNSPASLDKTARLSTSLVGRNTFLTITEQTNISPQQNSREKQRYHLSTLEPNDLSLEPEGGLEQDIDAPLTELESADVDNLVLEMERLEMEENMLDIDNMIDVDNDDLLVDIPDHDAKKIEAIYQLFPATAAISKAAPPPSHQDIVMADATLQQALAPKAQPTPRDQTNPYVPEGLLKKKAPRSPDIKGSNASKKLQVLQSLSSRASPKKKIVSGKWQTSSSSKVPRNEVFPSALSKKSVSLAGSVVSQKPPSKKI</sequence>
<evidence type="ECO:0000313" key="2">
    <source>
        <dbReference type="EMBL" id="KAF3587355.1"/>
    </source>
</evidence>
<feature type="compositionally biased region" description="Low complexity" evidence="1">
    <location>
        <begin position="403"/>
        <end position="414"/>
    </location>
</feature>
<comment type="caution">
    <text evidence="2">The sequence shown here is derived from an EMBL/GenBank/DDBJ whole genome shotgun (WGS) entry which is preliminary data.</text>
</comment>
<feature type="compositionally biased region" description="Polar residues" evidence="1">
    <location>
        <begin position="426"/>
        <end position="435"/>
    </location>
</feature>
<reference evidence="2" key="1">
    <citation type="submission" date="2019-12" db="EMBL/GenBank/DDBJ databases">
        <title>Genome sequencing and annotation of Brassica cretica.</title>
        <authorList>
            <person name="Studholme D.J."/>
            <person name="Sarris P."/>
        </authorList>
    </citation>
    <scope>NUCLEOTIDE SEQUENCE</scope>
    <source>
        <strain evidence="2">PFS-109/04</strain>
        <tissue evidence="2">Leaf</tissue>
    </source>
</reference>
<feature type="compositionally biased region" description="Polar residues" evidence="1">
    <location>
        <begin position="162"/>
        <end position="173"/>
    </location>
</feature>
<dbReference type="Proteomes" id="UP000712600">
    <property type="component" value="Unassembled WGS sequence"/>
</dbReference>